<dbReference type="RefSeq" id="WP_306728898.1">
    <property type="nucleotide sequence ID" value="NZ_JAVDDT010000007.1"/>
</dbReference>
<dbReference type="Pfam" id="PF16108">
    <property type="entry name" value="DUF4826"/>
    <property type="match status" value="1"/>
</dbReference>
<accession>A0ABU0W8P4</accession>
<comment type="caution">
    <text evidence="1">The sequence shown here is derived from an EMBL/GenBank/DDBJ whole genome shotgun (WGS) entry which is preliminary data.</text>
</comment>
<dbReference type="Proteomes" id="UP001239019">
    <property type="component" value="Unassembled WGS sequence"/>
</dbReference>
<evidence type="ECO:0000313" key="1">
    <source>
        <dbReference type="EMBL" id="MDQ2070398.1"/>
    </source>
</evidence>
<keyword evidence="2" id="KW-1185">Reference proteome</keyword>
<organism evidence="1 2">
    <name type="scientific">Natronospira bacteriovora</name>
    <dbReference type="NCBI Taxonomy" id="3069753"/>
    <lineage>
        <taxon>Bacteria</taxon>
        <taxon>Pseudomonadati</taxon>
        <taxon>Pseudomonadota</taxon>
        <taxon>Gammaproteobacteria</taxon>
        <taxon>Natronospirales</taxon>
        <taxon>Natronospiraceae</taxon>
        <taxon>Natronospira</taxon>
    </lineage>
</organism>
<protein>
    <submittedName>
        <fullName evidence="1">DUF4826 family protein</fullName>
    </submittedName>
</protein>
<sequence length="155" mass="17673">MREEQEKLDNPEAIKAWGEKVAQDLARRLVQKGIFKGHARVEARWAMPGQILLGVAWQEDTPQRKVWVIGGEDVTPDVVELKAAKDPREAAKHFSMRWQLNGARIGSAAEQGGQKGQIDYKSIEEQFQKQAEKLYELAKRDELWQGIRKEPPTAE</sequence>
<gene>
    <name evidence="1" type="ORF">RBH19_10955</name>
</gene>
<dbReference type="InterPro" id="IPR032251">
    <property type="entry name" value="DUF4826"/>
</dbReference>
<name>A0ABU0W8P4_9GAMM</name>
<evidence type="ECO:0000313" key="2">
    <source>
        <dbReference type="Proteomes" id="UP001239019"/>
    </source>
</evidence>
<reference evidence="1 2" key="1">
    <citation type="submission" date="2023-08" db="EMBL/GenBank/DDBJ databases">
        <title>Whole-genome sequencing of halo(alkali)philic microorganisms from hypersaline lakes.</title>
        <authorList>
            <person name="Sorokin D.Y."/>
            <person name="Abbas B."/>
            <person name="Merkel A.Y."/>
        </authorList>
    </citation>
    <scope>NUCLEOTIDE SEQUENCE [LARGE SCALE GENOMIC DNA]</scope>
    <source>
        <strain evidence="1 2">AB-CW4</strain>
    </source>
</reference>
<proteinExistence type="predicted"/>
<dbReference type="EMBL" id="JAVDDT010000007">
    <property type="protein sequence ID" value="MDQ2070398.1"/>
    <property type="molecule type" value="Genomic_DNA"/>
</dbReference>